<evidence type="ECO:0000256" key="4">
    <source>
        <dbReference type="ARBA" id="ARBA00022692"/>
    </source>
</evidence>
<protein>
    <recommendedName>
        <fullName evidence="11">ZIP family zinc transporter</fullName>
    </recommendedName>
</protein>
<evidence type="ECO:0000313" key="9">
    <source>
        <dbReference type="EMBL" id="PWI28456.1"/>
    </source>
</evidence>
<keyword evidence="4 8" id="KW-0812">Transmembrane</keyword>
<dbReference type="Proteomes" id="UP000245514">
    <property type="component" value="Unassembled WGS sequence"/>
</dbReference>
<evidence type="ECO:0000256" key="8">
    <source>
        <dbReference type="SAM" id="Phobius"/>
    </source>
</evidence>
<evidence type="ECO:0000256" key="2">
    <source>
        <dbReference type="ARBA" id="ARBA00006939"/>
    </source>
</evidence>
<keyword evidence="6 8" id="KW-1133">Transmembrane helix</keyword>
<reference evidence="9 10" key="1">
    <citation type="submission" date="2018-05" db="EMBL/GenBank/DDBJ databases">
        <title>Draft Genome Sequence of Arthrobacter cumminsii IME1328, Isolated from a Patient Who Suffered from Foot Ulcers in China.</title>
        <authorList>
            <person name="Li M."/>
            <person name="Jiang Z."/>
            <person name="Sun Q."/>
            <person name="Tong Y."/>
        </authorList>
    </citation>
    <scope>NUCLEOTIDE SEQUENCE [LARGE SCALE GENOMIC DNA]</scope>
    <source>
        <strain evidence="9 10">IME1328</strain>
    </source>
</reference>
<feature type="transmembrane region" description="Helical" evidence="8">
    <location>
        <begin position="123"/>
        <end position="139"/>
    </location>
</feature>
<evidence type="ECO:0000313" key="10">
    <source>
        <dbReference type="Proteomes" id="UP000245514"/>
    </source>
</evidence>
<keyword evidence="7 8" id="KW-0472">Membrane</keyword>
<comment type="subcellular location">
    <subcellularLocation>
        <location evidence="1">Cell membrane</location>
        <topology evidence="1">Multi-pass membrane protein</topology>
    </subcellularLocation>
</comment>
<feature type="transmembrane region" description="Helical" evidence="8">
    <location>
        <begin position="249"/>
        <end position="265"/>
    </location>
</feature>
<feature type="transmembrane region" description="Helical" evidence="8">
    <location>
        <begin position="188"/>
        <end position="208"/>
    </location>
</feature>
<comment type="caution">
    <text evidence="9">The sequence shown here is derived from an EMBL/GenBank/DDBJ whole genome shotgun (WGS) entry which is preliminary data.</text>
</comment>
<feature type="transmembrane region" description="Helical" evidence="8">
    <location>
        <begin position="58"/>
        <end position="78"/>
    </location>
</feature>
<feature type="transmembrane region" description="Helical" evidence="8">
    <location>
        <begin position="220"/>
        <end position="237"/>
    </location>
</feature>
<dbReference type="PANTHER" id="PTHR11040:SF211">
    <property type="entry name" value="ZINC TRANSPORTER ZIP11"/>
    <property type="match status" value="1"/>
</dbReference>
<gene>
    <name evidence="9" type="ORF">CAY35_03270</name>
</gene>
<keyword evidence="5" id="KW-0862">Zinc</keyword>
<keyword evidence="3" id="KW-1003">Cell membrane</keyword>
<accession>A0ABX5L6I5</accession>
<proteinExistence type="inferred from homology"/>
<evidence type="ECO:0000256" key="7">
    <source>
        <dbReference type="ARBA" id="ARBA00023136"/>
    </source>
</evidence>
<evidence type="ECO:0000256" key="6">
    <source>
        <dbReference type="ARBA" id="ARBA00022989"/>
    </source>
</evidence>
<dbReference type="EMBL" id="QFWG01000002">
    <property type="protein sequence ID" value="PWI28456.1"/>
    <property type="molecule type" value="Genomic_DNA"/>
</dbReference>
<dbReference type="PANTHER" id="PTHR11040">
    <property type="entry name" value="ZINC/IRON TRANSPORTER"/>
    <property type="match status" value="1"/>
</dbReference>
<feature type="transmembrane region" description="Helical" evidence="8">
    <location>
        <begin position="6"/>
        <end position="24"/>
    </location>
</feature>
<dbReference type="RefSeq" id="WP_109303269.1">
    <property type="nucleotide sequence ID" value="NZ_QFWG01000002.1"/>
</dbReference>
<evidence type="ECO:0000256" key="5">
    <source>
        <dbReference type="ARBA" id="ARBA00022833"/>
    </source>
</evidence>
<evidence type="ECO:0000256" key="3">
    <source>
        <dbReference type="ARBA" id="ARBA00022475"/>
    </source>
</evidence>
<dbReference type="InterPro" id="IPR003689">
    <property type="entry name" value="ZIP"/>
</dbReference>
<dbReference type="Pfam" id="PF02535">
    <property type="entry name" value="Zip"/>
    <property type="match status" value="1"/>
</dbReference>
<evidence type="ECO:0000256" key="1">
    <source>
        <dbReference type="ARBA" id="ARBA00004651"/>
    </source>
</evidence>
<sequence length="266" mass="26609">MLTATMWGTIAASSLIIGAVLGLITPWPPKLIGAILAFGAGAIFSTIAFELAEESITSGGPLATAIGVALGALTYFIADRLIEGRETPSGAVSGASAASAASEATEASTAQHSSRTKRRTRRNNAGMVLVMGAILDGIPEQTVLGVGMGAGNDVSIALLIAICLANIPESVGSASDMKSAGVPTRRILGIWLLVPALCALATVIGYGLSHTLSPEAQAGINGFAGGALLVMLVDSMIPEARAKTGRTAGLLTVLGFALGAGLSLLT</sequence>
<organism evidence="9 10">
    <name type="scientific">Pseudoglutamicibacter cumminsii</name>
    <dbReference type="NCBI Taxonomy" id="156979"/>
    <lineage>
        <taxon>Bacteria</taxon>
        <taxon>Bacillati</taxon>
        <taxon>Actinomycetota</taxon>
        <taxon>Actinomycetes</taxon>
        <taxon>Micrococcales</taxon>
        <taxon>Micrococcaceae</taxon>
        <taxon>Pseudoglutamicibacter</taxon>
    </lineage>
</organism>
<feature type="transmembrane region" description="Helical" evidence="8">
    <location>
        <begin position="31"/>
        <end position="52"/>
    </location>
</feature>
<comment type="similarity">
    <text evidence="2">Belongs to the ZIP transporter (TC 2.A.5) family.</text>
</comment>
<keyword evidence="10" id="KW-1185">Reference proteome</keyword>
<name>A0ABX5L6I5_9MICC</name>
<evidence type="ECO:0008006" key="11">
    <source>
        <dbReference type="Google" id="ProtNLM"/>
    </source>
</evidence>